<evidence type="ECO:0000313" key="3">
    <source>
        <dbReference type="Proteomes" id="UP000192602"/>
    </source>
</evidence>
<dbReference type="GO" id="GO:0004113">
    <property type="term" value="F:2',3'-cyclic-nucleotide 3'-phosphodiesterase activity"/>
    <property type="evidence" value="ECO:0007669"/>
    <property type="project" value="InterPro"/>
</dbReference>
<organism evidence="2 3">
    <name type="scientific">Nitratiruptor tergarcus DSM 16512</name>
    <dbReference type="NCBI Taxonomy" id="1069081"/>
    <lineage>
        <taxon>Bacteria</taxon>
        <taxon>Pseudomonadati</taxon>
        <taxon>Campylobacterota</taxon>
        <taxon>Epsilonproteobacteria</taxon>
        <taxon>Nautiliales</taxon>
        <taxon>Nitratiruptoraceae</taxon>
        <taxon>Nitratiruptor</taxon>
    </lineage>
</organism>
<accession>A0A1W1WQD7</accession>
<protein>
    <submittedName>
        <fullName evidence="2">2'-5' RNA ligase</fullName>
    </submittedName>
</protein>
<dbReference type="AlphaFoldDB" id="A0A1W1WQD7"/>
<dbReference type="RefSeq" id="WP_084274716.1">
    <property type="nucleotide sequence ID" value="NZ_AP026671.1"/>
</dbReference>
<dbReference type="NCBIfam" id="TIGR02258">
    <property type="entry name" value="2_5_ligase"/>
    <property type="match status" value="1"/>
</dbReference>
<reference evidence="3" key="1">
    <citation type="submission" date="2017-04" db="EMBL/GenBank/DDBJ databases">
        <authorList>
            <person name="Varghese N."/>
            <person name="Submissions S."/>
        </authorList>
    </citation>
    <scope>NUCLEOTIDE SEQUENCE [LARGE SCALE GENOMIC DNA]</scope>
    <source>
        <strain evidence="3">DSM 16512</strain>
    </source>
</reference>
<name>A0A1W1WQD7_9BACT</name>
<dbReference type="OrthoDB" id="9793819at2"/>
<evidence type="ECO:0000313" key="2">
    <source>
        <dbReference type="EMBL" id="SMC08429.1"/>
    </source>
</evidence>
<dbReference type="InterPro" id="IPR004175">
    <property type="entry name" value="RNA_CPDase"/>
</dbReference>
<dbReference type="PANTHER" id="PTHR35561:SF1">
    <property type="entry name" value="RNA 2',3'-CYCLIC PHOSPHODIESTERASE"/>
    <property type="match status" value="1"/>
</dbReference>
<dbReference type="GO" id="GO:0008664">
    <property type="term" value="F:RNA 2',3'-cyclic 3'-phosphodiesterase activity"/>
    <property type="evidence" value="ECO:0007669"/>
    <property type="project" value="InterPro"/>
</dbReference>
<proteinExistence type="predicted"/>
<dbReference type="InterPro" id="IPR009097">
    <property type="entry name" value="Cyclic_Pdiesterase"/>
</dbReference>
<keyword evidence="1" id="KW-0378">Hydrolase</keyword>
<dbReference type="Proteomes" id="UP000192602">
    <property type="component" value="Unassembled WGS sequence"/>
</dbReference>
<dbReference type="STRING" id="1069081.SAMN05660197_0181"/>
<dbReference type="Pfam" id="PF13563">
    <property type="entry name" value="2_5_RNA_ligase2"/>
    <property type="match status" value="1"/>
</dbReference>
<evidence type="ECO:0000256" key="1">
    <source>
        <dbReference type="ARBA" id="ARBA00022801"/>
    </source>
</evidence>
<dbReference type="Gene3D" id="3.90.1140.10">
    <property type="entry name" value="Cyclic phosphodiesterase"/>
    <property type="match status" value="1"/>
</dbReference>
<keyword evidence="2" id="KW-0436">Ligase</keyword>
<keyword evidence="3" id="KW-1185">Reference proteome</keyword>
<gene>
    <name evidence="2" type="ORF">SAMN05660197_0181</name>
</gene>
<sequence length="164" mass="19363">MRLFLASFAKLHDYVGIKNSFSFLKGKWVEKRNLHLTYLFLGEVATPVPLKKQLQQITYEHKRVPIQGIGFFGTPAKILYAKAYDEEIIKLHHKILEVLQKEDDKPFLPHITLCRIKELKNFEKFLHTIRKYEHKNLGFLELELHLIESHLTPKGPIYKSIHTF</sequence>
<dbReference type="GO" id="GO:0016874">
    <property type="term" value="F:ligase activity"/>
    <property type="evidence" value="ECO:0007669"/>
    <property type="project" value="UniProtKB-KW"/>
</dbReference>
<dbReference type="EMBL" id="FWWZ01000001">
    <property type="protein sequence ID" value="SMC08429.1"/>
    <property type="molecule type" value="Genomic_DNA"/>
</dbReference>
<dbReference type="PANTHER" id="PTHR35561">
    <property type="entry name" value="RNA 2',3'-CYCLIC PHOSPHODIESTERASE"/>
    <property type="match status" value="1"/>
</dbReference>
<dbReference type="SUPFAM" id="SSF55144">
    <property type="entry name" value="LigT-like"/>
    <property type="match status" value="1"/>
</dbReference>